<dbReference type="InterPro" id="IPR027624">
    <property type="entry name" value="TOMM_cyclo_SagD"/>
</dbReference>
<organism evidence="2 3">
    <name type="scientific">Alicyclobacillus fodiniaquatilis</name>
    <dbReference type="NCBI Taxonomy" id="1661150"/>
    <lineage>
        <taxon>Bacteria</taxon>
        <taxon>Bacillati</taxon>
        <taxon>Bacillota</taxon>
        <taxon>Bacilli</taxon>
        <taxon>Bacillales</taxon>
        <taxon>Alicyclobacillaceae</taxon>
        <taxon>Alicyclobacillus</taxon>
    </lineage>
</organism>
<dbReference type="PANTHER" id="PTHR37809:SF1">
    <property type="entry name" value="RIBOSOMAL PROTEIN S12 METHYLTHIOTRANSFERASE ACCESSORY FACTOR YCAO"/>
    <property type="match status" value="1"/>
</dbReference>
<evidence type="ECO:0000259" key="1">
    <source>
        <dbReference type="PROSITE" id="PS51664"/>
    </source>
</evidence>
<gene>
    <name evidence="2" type="ORF">ACFSB2_17085</name>
</gene>
<dbReference type="InterPro" id="IPR003776">
    <property type="entry name" value="YcaO-like_dom"/>
</dbReference>
<sequence>MNIVIFHNGSILGKYIIEAWYKKHDQTNEFDLVHNCSLDDLEACRADLVILASDMPSKFEHSVWGKCRDLKLSALSVLGRGSTVLLGPLETPEVPGCATCLQLRWENTFQRSLLNSFFGQSVSSIEEPQHMPLTLSQSDLLTLGDIVTDEIQSLISASPHAPNAKGKGGVYEQEEGIEWIPLVPSHDCPRCNLMPDDDPALAQLQFASHIMNDVEALRVGTVDFAYLASLYVNTKAGYISATDEFWSDDHYVEAGAYIYTPAGTEMVGHGSGLSTSDAKQSAILEVLERSCGYQAVNRRPTVFGKYSEFNGIAVHPSQFGLHSHALFQSSNGNYEPFEEENKYSWVWAYSTKFNQSVLIPEQIAYYGPTADEKRFIKETSNGCAIGGTLEEAVLHGIFEVLERDGFLNMWYAKMPLPELKLGSHCPARISEVYHRLVDDGFEVRLFNISHDLSIPAICAVAINEENDYPKVVSGSACHLNPYQAVYGALRELTVQVLSLQRSSEDRRKEAAAMFLDSKKIKHILDHVVVAALPEAYPRWEFLLDQKNQGPIQSVEEVYIDVAQQYQIASRDIRPILNSVLEDLHGRGFDVIALNQTSVEVSYGGLHAVKVFIPGMTPITFGYGCQRVRGLSRIFELPYRMGYSSRVLTEKDLNPDCHPLS</sequence>
<dbReference type="PANTHER" id="PTHR37809">
    <property type="entry name" value="RIBOSOMAL PROTEIN S12 METHYLTHIOTRANSFERASE ACCESSORY FACTOR YCAO"/>
    <property type="match status" value="1"/>
</dbReference>
<dbReference type="Gene3D" id="3.30.160.660">
    <property type="match status" value="1"/>
</dbReference>
<dbReference type="RefSeq" id="WP_377944320.1">
    <property type="nucleotide sequence ID" value="NZ_JBHUCX010000058.1"/>
</dbReference>
<comment type="caution">
    <text evidence="2">The sequence shown here is derived from an EMBL/GenBank/DDBJ whole genome shotgun (WGS) entry which is preliminary data.</text>
</comment>
<dbReference type="Proteomes" id="UP001597079">
    <property type="component" value="Unassembled WGS sequence"/>
</dbReference>
<dbReference type="Gene3D" id="3.30.40.250">
    <property type="match status" value="1"/>
</dbReference>
<dbReference type="Gene3D" id="3.40.50.720">
    <property type="entry name" value="NAD(P)-binding Rossmann-like Domain"/>
    <property type="match status" value="1"/>
</dbReference>
<dbReference type="NCBIfam" id="TIGR03882">
    <property type="entry name" value="cyclo_dehyd_2"/>
    <property type="match status" value="1"/>
</dbReference>
<name>A0ABW4JKR2_9BACL</name>
<accession>A0ABW4JKR2</accession>
<dbReference type="InterPro" id="IPR022291">
    <property type="entry name" value="Bacteriocin_synth_cyclodeHase"/>
</dbReference>
<feature type="domain" description="YcaO" evidence="1">
    <location>
        <begin position="270"/>
        <end position="660"/>
    </location>
</feature>
<dbReference type="EMBL" id="JBHUCX010000058">
    <property type="protein sequence ID" value="MFD1676419.1"/>
    <property type="molecule type" value="Genomic_DNA"/>
</dbReference>
<dbReference type="Pfam" id="PF02624">
    <property type="entry name" value="YcaO"/>
    <property type="match status" value="1"/>
</dbReference>
<keyword evidence="3" id="KW-1185">Reference proteome</keyword>
<evidence type="ECO:0000313" key="3">
    <source>
        <dbReference type="Proteomes" id="UP001597079"/>
    </source>
</evidence>
<dbReference type="NCBIfam" id="TIGR03604">
    <property type="entry name" value="TOMM_cyclo_SagD"/>
    <property type="match status" value="1"/>
</dbReference>
<protein>
    <submittedName>
        <fullName evidence="2">TOMM leader peptide-binding protein</fullName>
    </submittedName>
</protein>
<dbReference type="PROSITE" id="PS51664">
    <property type="entry name" value="YCAO"/>
    <property type="match status" value="1"/>
</dbReference>
<evidence type="ECO:0000313" key="2">
    <source>
        <dbReference type="EMBL" id="MFD1676419.1"/>
    </source>
</evidence>
<proteinExistence type="predicted"/>
<dbReference type="Gene3D" id="3.30.1330.230">
    <property type="match status" value="1"/>
</dbReference>
<reference evidence="3" key="1">
    <citation type="journal article" date="2019" name="Int. J. Syst. Evol. Microbiol.">
        <title>The Global Catalogue of Microorganisms (GCM) 10K type strain sequencing project: providing services to taxonomists for standard genome sequencing and annotation.</title>
        <authorList>
            <consortium name="The Broad Institute Genomics Platform"/>
            <consortium name="The Broad Institute Genome Sequencing Center for Infectious Disease"/>
            <person name="Wu L."/>
            <person name="Ma J."/>
        </authorList>
    </citation>
    <scope>NUCLEOTIDE SEQUENCE [LARGE SCALE GENOMIC DNA]</scope>
    <source>
        <strain evidence="3">CGMCC 1.12286</strain>
    </source>
</reference>